<dbReference type="Proteomes" id="UP000243081">
    <property type="component" value="Unassembled WGS sequence"/>
</dbReference>
<dbReference type="AlphaFoldDB" id="A0A179I5B9"/>
<reference evidence="1 2" key="1">
    <citation type="submission" date="2016-03" db="EMBL/GenBank/DDBJ databases">
        <title>Fine-scale spatial genetic structure of a fungal parasite of coffee scale insects.</title>
        <authorList>
            <person name="Jackson D."/>
            <person name="Zemenick K.A."/>
            <person name="Malloure B."/>
            <person name="Quandt C.A."/>
            <person name="James T.Y."/>
        </authorList>
    </citation>
    <scope>NUCLEOTIDE SEQUENCE [LARGE SCALE GENOMIC DNA]</scope>
    <source>
        <strain evidence="1 2">UM487</strain>
    </source>
</reference>
<proteinExistence type="predicted"/>
<keyword evidence="2" id="KW-1185">Reference proteome</keyword>
<protein>
    <submittedName>
        <fullName evidence="1">Uncharacterized protein</fullName>
    </submittedName>
</protein>
<organism evidence="1 2">
    <name type="scientific">Cordyceps confragosa</name>
    <name type="common">Lecanicillium lecanii</name>
    <dbReference type="NCBI Taxonomy" id="2714763"/>
    <lineage>
        <taxon>Eukaryota</taxon>
        <taxon>Fungi</taxon>
        <taxon>Dikarya</taxon>
        <taxon>Ascomycota</taxon>
        <taxon>Pezizomycotina</taxon>
        <taxon>Sordariomycetes</taxon>
        <taxon>Hypocreomycetidae</taxon>
        <taxon>Hypocreales</taxon>
        <taxon>Cordycipitaceae</taxon>
        <taxon>Akanthomyces</taxon>
    </lineage>
</organism>
<gene>
    <name evidence="1" type="ORF">LLEC1_05298</name>
</gene>
<dbReference type="OrthoDB" id="4996232at2759"/>
<dbReference type="EMBL" id="LUKN01003797">
    <property type="protein sequence ID" value="OAQ96919.1"/>
    <property type="molecule type" value="Genomic_DNA"/>
</dbReference>
<evidence type="ECO:0000313" key="1">
    <source>
        <dbReference type="EMBL" id="OAQ96919.1"/>
    </source>
</evidence>
<comment type="caution">
    <text evidence="1">The sequence shown here is derived from an EMBL/GenBank/DDBJ whole genome shotgun (WGS) entry which is preliminary data.</text>
</comment>
<dbReference type="OMA" id="PGYADDT"/>
<evidence type="ECO:0000313" key="2">
    <source>
        <dbReference type="Proteomes" id="UP000243081"/>
    </source>
</evidence>
<accession>A0A179I5B9</accession>
<name>A0A179I5B9_CORDF</name>
<sequence length="121" mass="13493">MTSDDGAKRAQEMNDALLGVPGYADDTMFFVARHCHHRRTFLTWAGLPQSTLRKADFDTVIQTTTELSIAMSKPNNQTRVSELRARVMEILEPFPELAQDYDRFAASARSTAASLGARSNQ</sequence>